<dbReference type="PANTHER" id="PTHR22572">
    <property type="entry name" value="SUGAR-1-PHOSPHATE GUANYL TRANSFERASE"/>
    <property type="match status" value="1"/>
</dbReference>
<dbReference type="Pfam" id="PF00483">
    <property type="entry name" value="NTP_transferase"/>
    <property type="match status" value="1"/>
</dbReference>
<protein>
    <submittedName>
        <fullName evidence="2">NDP-sugar pyrophosphorylase family protein</fullName>
    </submittedName>
</protein>
<sequence>MEVVIMTGGKGMRMAPYTKVLPKGLLPVGEQPILEIIVKQLRNYGFTTITMACGYLSGLIQTYFGDGSSRGVDISYHVEREPLGTIGPLKCLRRMSGPFLLINCDVLTTLDFAKFRDFHIQGGSLLTIASQKKGIPIQLGVLETKEDYVTNIVEKPTHTACVSMGIYMMNPEITDYIPTNEFFDIPDLIHAVLAANEKVRHFENNDFWLDIGCPSDYTLANEEYSKIKALLLPGES</sequence>
<dbReference type="InterPro" id="IPR005835">
    <property type="entry name" value="NTP_transferase_dom"/>
</dbReference>
<dbReference type="EMBL" id="JAGGKV010000027">
    <property type="protein sequence ID" value="MBP1966999.1"/>
    <property type="molecule type" value="Genomic_DNA"/>
</dbReference>
<comment type="caution">
    <text evidence="2">The sequence shown here is derived from an EMBL/GenBank/DDBJ whole genome shotgun (WGS) entry which is preliminary data.</text>
</comment>
<organism evidence="2 3">
    <name type="scientific">Paenibacillus aceris</name>
    <dbReference type="NCBI Taxonomy" id="869555"/>
    <lineage>
        <taxon>Bacteria</taxon>
        <taxon>Bacillati</taxon>
        <taxon>Bacillota</taxon>
        <taxon>Bacilli</taxon>
        <taxon>Bacillales</taxon>
        <taxon>Paenibacillaceae</taxon>
        <taxon>Paenibacillus</taxon>
    </lineage>
</organism>
<dbReference type="RefSeq" id="WP_167068132.1">
    <property type="nucleotide sequence ID" value="NZ_JAAOZR010000094.1"/>
</dbReference>
<feature type="domain" description="Nucleotidyl transferase" evidence="1">
    <location>
        <begin position="3"/>
        <end position="225"/>
    </location>
</feature>
<keyword evidence="3" id="KW-1185">Reference proteome</keyword>
<evidence type="ECO:0000259" key="1">
    <source>
        <dbReference type="Pfam" id="PF00483"/>
    </source>
</evidence>
<evidence type="ECO:0000313" key="3">
    <source>
        <dbReference type="Proteomes" id="UP001519344"/>
    </source>
</evidence>
<name>A0ABS4IAA0_9BACL</name>
<evidence type="ECO:0000313" key="2">
    <source>
        <dbReference type="EMBL" id="MBP1966999.1"/>
    </source>
</evidence>
<accession>A0ABS4IAA0</accession>
<dbReference type="Proteomes" id="UP001519344">
    <property type="component" value="Unassembled WGS sequence"/>
</dbReference>
<proteinExistence type="predicted"/>
<dbReference type="SUPFAM" id="SSF53448">
    <property type="entry name" value="Nucleotide-diphospho-sugar transferases"/>
    <property type="match status" value="1"/>
</dbReference>
<dbReference type="InterPro" id="IPR029044">
    <property type="entry name" value="Nucleotide-diphossugar_trans"/>
</dbReference>
<dbReference type="Gene3D" id="3.90.550.10">
    <property type="entry name" value="Spore Coat Polysaccharide Biosynthesis Protein SpsA, Chain A"/>
    <property type="match status" value="1"/>
</dbReference>
<reference evidence="2 3" key="1">
    <citation type="submission" date="2021-03" db="EMBL/GenBank/DDBJ databases">
        <title>Genomic Encyclopedia of Type Strains, Phase IV (KMG-IV): sequencing the most valuable type-strain genomes for metagenomic binning, comparative biology and taxonomic classification.</title>
        <authorList>
            <person name="Goeker M."/>
        </authorList>
    </citation>
    <scope>NUCLEOTIDE SEQUENCE [LARGE SCALE GENOMIC DNA]</scope>
    <source>
        <strain evidence="2 3">DSM 24950</strain>
    </source>
</reference>
<gene>
    <name evidence="2" type="ORF">J2Z65_006260</name>
</gene>
<dbReference type="InterPro" id="IPR050486">
    <property type="entry name" value="Mannose-1P_guanyltransferase"/>
</dbReference>